<dbReference type="InterPro" id="IPR027417">
    <property type="entry name" value="P-loop_NTPase"/>
</dbReference>
<feature type="domain" description="FtsK" evidence="13">
    <location>
        <begin position="830"/>
        <end position="1021"/>
    </location>
</feature>
<dbReference type="NCBIfam" id="TIGR03924">
    <property type="entry name" value="T7SS_EccC_a"/>
    <property type="match status" value="1"/>
</dbReference>
<evidence type="ECO:0000256" key="11">
    <source>
        <dbReference type="SAM" id="Phobius"/>
    </source>
</evidence>
<comment type="subcellular location">
    <subcellularLocation>
        <location evidence="1">Cell membrane</location>
        <topology evidence="1">Multi-pass membrane protein</topology>
    </subcellularLocation>
</comment>
<dbReference type="GO" id="GO:0005524">
    <property type="term" value="F:ATP binding"/>
    <property type="evidence" value="ECO:0007669"/>
    <property type="project" value="UniProtKB-UniRule"/>
</dbReference>
<dbReference type="SUPFAM" id="SSF52540">
    <property type="entry name" value="P-loop containing nucleoside triphosphate hydrolases"/>
    <property type="match status" value="3"/>
</dbReference>
<dbReference type="PROSITE" id="PS50901">
    <property type="entry name" value="FTSK"/>
    <property type="match status" value="3"/>
</dbReference>
<keyword evidence="5 9" id="KW-0547">Nucleotide-binding</keyword>
<comment type="caution">
    <text evidence="14">The sequence shown here is derived from an EMBL/GenBank/DDBJ whole genome shotgun (WGS) entry which is preliminary data.</text>
</comment>
<evidence type="ECO:0000256" key="9">
    <source>
        <dbReference type="PROSITE-ProRule" id="PRU00289"/>
    </source>
</evidence>
<dbReference type="InterPro" id="IPR003593">
    <property type="entry name" value="AAA+_ATPase"/>
</dbReference>
<proteinExistence type="predicted"/>
<evidence type="ECO:0000256" key="4">
    <source>
        <dbReference type="ARBA" id="ARBA00022737"/>
    </source>
</evidence>
<protein>
    <submittedName>
        <fullName evidence="14">S-DNA-T family DNA segregation ATPase FtsK/SpoIIIE</fullName>
    </submittedName>
</protein>
<keyword evidence="8 11" id="KW-0472">Membrane</keyword>
<sequence>MSTIPFRRQQREKPPEMPAGDIELQEPPSLPELQPKDPLAMLMMVPMMLISGVMMLVFLGQRNPALAVGLFLGMLVLAILMVLVQLTRAAAERRNTVRGDRRDFMRYLGQVRGKVRGAAAQQRASLTWRHPHPASLANVAMTARLWERRGSHGDFGEVRIGTGSHSLSQRITPLSTKPIADLEPLSARALRRFIAVHGSVPDLPVSLFIRRLADIRLTGDEDAARAMVRAMIAQAVTAHAPDELRVAVCTTPERAADWDWVKWLPHAQHPDLQDGAGSTRLFGVDVPAFVDLLDGDLNGRSRFEPGAAPTADEPYHLVVFDGVAPPTGSRIASAGYRCTTTLTLGVAVDETDTSGLLLDVQPDTVHLLRTDRTEGVQRTPMCAPDGLSVAAATALVRVIAPYRIGGRTADASEPMVSDFELPTLLGIEDVDQWSPVGFLREDLDRSRLRIPLGVDERGNPVDLDIKEAAQGGMGPHGLLIGATGSGKSELLRTLVLGMAMTHSSETLNFVLVDFKGGATFLGLDELPHVSALITNLADEATLVTRMQDALAGELNRRQEYLRAAGNYSSLLEHEKARLAGAPLEAMPTLFVIVDEFSELLASNPDFAELFVMIGRLGRSLGVHLLLASQRLEDGRMTKLESHLSYRIGLRTFSAMESRSVIGVPDAHSLPNAPGNGYLRSDVATLTRFKAAYVSGTYRRRTREQRQEEVRQQVVVFGASPVVPPAPTEVDGVPLGPDDAIVAPAPASEAPSPAPTADETVMTMIVDKLVGYGPPAHQVWLPPLGAPPTLDQLLPPLLPDPDRGLHAIGWTGTGHLSVPIGVVDKPYEQTRELYEIDLSGAGGNVGIAGGPQSGKTALLRTMVSGLALTHTPSEVQFYCIDFGGGGLSTLEGLPHVGSVATRRNAEQVSRTIAEVRTLMRDREQLFTDESLEGMAEYRDRRAAGELAEQRFGDVFLVVDGWAALRAEFEEHDIALREIARQGLAYGVHVMISTSRWTDVHSSLRDQLGTRVELKLGDPIDSVHGMRKAATVPQLPGRGITSEGMHFLAGVPRIDGLTTVDGLAAASRDLGDAVLEAWSGPVAPEVRMLPAVLDAALLPAPTAPGPRVALGHGEQDLEPVWHDFGAKPHLSIVGDSASGKTGALRLLASGVVAAYSPDDARITVIDPRRGVVESVPEQYQFATAFSTSATEQVVAQVVAELRQRVPSADITPAQLRRRDWWSGPEHFVFVDDYDLMLGTMGGPLAPLVELIPQAGDIGLHLILARAGAGSSRTAMDAVIRRLHESNTPELTLSLPPSEPLTFTPGRGKPLPPGRAALLTRRGGVGLQIGWTEPPE</sequence>
<dbReference type="InterPro" id="IPR050206">
    <property type="entry name" value="FtsK/SpoIIIE/SftA"/>
</dbReference>
<evidence type="ECO:0000259" key="12">
    <source>
        <dbReference type="PROSITE" id="PS50206"/>
    </source>
</evidence>
<evidence type="ECO:0000256" key="7">
    <source>
        <dbReference type="ARBA" id="ARBA00022989"/>
    </source>
</evidence>
<dbReference type="Gene3D" id="3.40.50.300">
    <property type="entry name" value="P-loop containing nucleotide triphosphate hydrolases"/>
    <property type="match status" value="3"/>
</dbReference>
<dbReference type="GO" id="GO:0003677">
    <property type="term" value="F:DNA binding"/>
    <property type="evidence" value="ECO:0007669"/>
    <property type="project" value="InterPro"/>
</dbReference>
<keyword evidence="15" id="KW-1185">Reference proteome</keyword>
<organism evidence="14 15">
    <name type="scientific">Schumannella luteola</name>
    <dbReference type="NCBI Taxonomy" id="472059"/>
    <lineage>
        <taxon>Bacteria</taxon>
        <taxon>Bacillati</taxon>
        <taxon>Actinomycetota</taxon>
        <taxon>Actinomycetes</taxon>
        <taxon>Micrococcales</taxon>
        <taxon>Microbacteriaceae</taxon>
        <taxon>Schumannella</taxon>
    </lineage>
</organism>
<feature type="domain" description="FtsK" evidence="13">
    <location>
        <begin position="1115"/>
        <end position="1299"/>
    </location>
</feature>
<evidence type="ECO:0000313" key="15">
    <source>
        <dbReference type="Proteomes" id="UP000553888"/>
    </source>
</evidence>
<dbReference type="PANTHER" id="PTHR22683">
    <property type="entry name" value="SPORULATION PROTEIN RELATED"/>
    <property type="match status" value="1"/>
</dbReference>
<feature type="binding site" evidence="9">
    <location>
        <begin position="1132"/>
        <end position="1139"/>
    </location>
    <ligand>
        <name>ATP</name>
        <dbReference type="ChEBI" id="CHEBI:30616"/>
    </ligand>
</feature>
<feature type="domain" description="Rhodanese" evidence="12">
    <location>
        <begin position="902"/>
        <end position="972"/>
    </location>
</feature>
<feature type="transmembrane region" description="Helical" evidence="11">
    <location>
        <begin position="66"/>
        <end position="86"/>
    </location>
</feature>
<keyword evidence="7 11" id="KW-1133">Transmembrane helix</keyword>
<dbReference type="Proteomes" id="UP000553888">
    <property type="component" value="Unassembled WGS sequence"/>
</dbReference>
<evidence type="ECO:0000256" key="1">
    <source>
        <dbReference type="ARBA" id="ARBA00004651"/>
    </source>
</evidence>
<evidence type="ECO:0000256" key="6">
    <source>
        <dbReference type="ARBA" id="ARBA00022840"/>
    </source>
</evidence>
<evidence type="ECO:0000256" key="10">
    <source>
        <dbReference type="SAM" id="MobiDB-lite"/>
    </source>
</evidence>
<feature type="binding site" evidence="9">
    <location>
        <begin position="848"/>
        <end position="855"/>
    </location>
    <ligand>
        <name>ATP</name>
        <dbReference type="ChEBI" id="CHEBI:30616"/>
    </ligand>
</feature>
<dbReference type="PANTHER" id="PTHR22683:SF1">
    <property type="entry name" value="TYPE VII SECRETION SYSTEM PROTEIN ESSC"/>
    <property type="match status" value="1"/>
</dbReference>
<feature type="binding site" evidence="9">
    <location>
        <begin position="481"/>
        <end position="488"/>
    </location>
    <ligand>
        <name>ATP</name>
        <dbReference type="ChEBI" id="CHEBI:30616"/>
    </ligand>
</feature>
<dbReference type="SMART" id="SM00382">
    <property type="entry name" value="AAA"/>
    <property type="match status" value="3"/>
</dbReference>
<dbReference type="EMBL" id="JACBZY010000001">
    <property type="protein sequence ID" value="NYG97941.1"/>
    <property type="molecule type" value="Genomic_DNA"/>
</dbReference>
<evidence type="ECO:0000313" key="14">
    <source>
        <dbReference type="EMBL" id="NYG97941.1"/>
    </source>
</evidence>
<dbReference type="CDD" id="cd01127">
    <property type="entry name" value="TrwB_TraG_TraD_VirD4"/>
    <property type="match status" value="1"/>
</dbReference>
<reference evidence="14 15" key="1">
    <citation type="submission" date="2020-07" db="EMBL/GenBank/DDBJ databases">
        <title>Sequencing the genomes of 1000 actinobacteria strains.</title>
        <authorList>
            <person name="Klenk H.-P."/>
        </authorList>
    </citation>
    <scope>NUCLEOTIDE SEQUENCE [LARGE SCALE GENOMIC DNA]</scope>
    <source>
        <strain evidence="14 15">DSM 23141</strain>
    </source>
</reference>
<feature type="domain" description="FtsK" evidence="13">
    <location>
        <begin position="458"/>
        <end position="658"/>
    </location>
</feature>
<keyword evidence="6 9" id="KW-0067">ATP-binding</keyword>
<keyword evidence="3 11" id="KW-0812">Transmembrane</keyword>
<evidence type="ECO:0000256" key="3">
    <source>
        <dbReference type="ARBA" id="ARBA00022692"/>
    </source>
</evidence>
<evidence type="ECO:0000256" key="5">
    <source>
        <dbReference type="ARBA" id="ARBA00022741"/>
    </source>
</evidence>
<name>A0A852Y9Q9_9MICO</name>
<dbReference type="InterPro" id="IPR002543">
    <property type="entry name" value="FtsK_dom"/>
</dbReference>
<dbReference type="InterPro" id="IPR023836">
    <property type="entry name" value="EccCa-like_Actinobacteria"/>
</dbReference>
<feature type="region of interest" description="Disordered" evidence="10">
    <location>
        <begin position="1"/>
        <end position="30"/>
    </location>
</feature>
<dbReference type="GO" id="GO:0005886">
    <property type="term" value="C:plasma membrane"/>
    <property type="evidence" value="ECO:0007669"/>
    <property type="project" value="UniProtKB-SubCell"/>
</dbReference>
<dbReference type="PROSITE" id="PS50206">
    <property type="entry name" value="RHODANESE_3"/>
    <property type="match status" value="1"/>
</dbReference>
<dbReference type="NCBIfam" id="TIGR03925">
    <property type="entry name" value="T7SS_EccC_b"/>
    <property type="match status" value="1"/>
</dbReference>
<evidence type="ECO:0000256" key="2">
    <source>
        <dbReference type="ARBA" id="ARBA00022475"/>
    </source>
</evidence>
<gene>
    <name evidence="14" type="ORF">BJ979_000567</name>
</gene>
<dbReference type="RefSeq" id="WP_179564976.1">
    <property type="nucleotide sequence ID" value="NZ_JACBZY010000001.1"/>
</dbReference>
<dbReference type="InterPro" id="IPR001763">
    <property type="entry name" value="Rhodanese-like_dom"/>
</dbReference>
<evidence type="ECO:0000256" key="8">
    <source>
        <dbReference type="ARBA" id="ARBA00023136"/>
    </source>
</evidence>
<feature type="transmembrane region" description="Helical" evidence="11">
    <location>
        <begin position="39"/>
        <end position="59"/>
    </location>
</feature>
<dbReference type="InterPro" id="IPR023837">
    <property type="entry name" value="EccCb-like_Actinobacteria"/>
</dbReference>
<keyword evidence="2" id="KW-1003">Cell membrane</keyword>
<keyword evidence="4" id="KW-0677">Repeat</keyword>
<evidence type="ECO:0000259" key="13">
    <source>
        <dbReference type="PROSITE" id="PS50901"/>
    </source>
</evidence>
<accession>A0A852Y9Q9</accession>
<dbReference type="Pfam" id="PF01580">
    <property type="entry name" value="FtsK_SpoIIIE"/>
    <property type="match status" value="3"/>
</dbReference>